<name>A0A0M3V1Y7_9BACT</name>
<dbReference type="KEGG" id="ccoc:CCON33237_0064"/>
<dbReference type="Proteomes" id="UP000066049">
    <property type="component" value="Chromosome"/>
</dbReference>
<evidence type="ECO:0000313" key="1">
    <source>
        <dbReference type="EMBL" id="ALF46792.1"/>
    </source>
</evidence>
<gene>
    <name evidence="1" type="ORF">CCON33237_0064</name>
</gene>
<evidence type="ECO:0000313" key="2">
    <source>
        <dbReference type="Proteomes" id="UP000066049"/>
    </source>
</evidence>
<dbReference type="AlphaFoldDB" id="A0A0M3V1Y7"/>
<dbReference type="GeneID" id="28661728"/>
<accession>A0A0M3V1Y7</accession>
<protein>
    <submittedName>
        <fullName evidence="1">Uncharacterized protein</fullName>
    </submittedName>
</protein>
<sequence length="382" mass="45028">MENIFLESYDVFKVCKSPSKLKIYDEFLQNNKRYSITRCYYVIVVDNTFLTYSHLMVYEQLLYLLYSQNKLKNGNFSLTLKKAELAKKFKTDITKSATDTIKCFYEMQDVKISIFVKDKIEKQMNIIEFIDAEQTDKYGELQDEINVRLNPEFVKLYRCIYLDKIEYLNSFDIEQGSFIRYFMQHELDGGVRSSAIIDKMGVLNYLSFAYKKRFEQEVANVSFYYKNEKYEIKDGFVVVTNHENRVMDNQNASIELFGLIYEQITKNCTKNIVLNDANLQNYYARFGKFETNQTIFKIFSNMELMLNHSMQKENTKISFFSHFFESIVCKRDTELEILIELNQKGFEYIISRSANLDFYNVESADYGLTSYPASSCAVGGNF</sequence>
<dbReference type="RefSeq" id="WP_054195899.1">
    <property type="nucleotide sequence ID" value="NZ_CABMKQ010000025.1"/>
</dbReference>
<dbReference type="EMBL" id="CP012541">
    <property type="protein sequence ID" value="ALF46792.1"/>
    <property type="molecule type" value="Genomic_DNA"/>
</dbReference>
<proteinExistence type="predicted"/>
<dbReference type="PATRIC" id="fig|199.248.peg.74"/>
<organism evidence="1 2">
    <name type="scientific">Campylobacter concisus</name>
    <dbReference type="NCBI Taxonomy" id="199"/>
    <lineage>
        <taxon>Bacteria</taxon>
        <taxon>Pseudomonadati</taxon>
        <taxon>Campylobacterota</taxon>
        <taxon>Epsilonproteobacteria</taxon>
        <taxon>Campylobacterales</taxon>
        <taxon>Campylobacteraceae</taxon>
        <taxon>Campylobacter</taxon>
    </lineage>
</organism>
<reference evidence="2" key="1">
    <citation type="submission" date="2015-08" db="EMBL/GenBank/DDBJ databases">
        <title>Comparative genomics of the Campylobacter concisus group.</title>
        <authorList>
            <person name="Miller W.G."/>
            <person name="Yee E."/>
            <person name="Chapman M.H."/>
            <person name="Huynh S."/>
            <person name="Bono J.L."/>
            <person name="On S.L.W."/>
            <person name="St Leger J."/>
            <person name="Foster G."/>
            <person name="Parker C.T."/>
        </authorList>
    </citation>
    <scope>NUCLEOTIDE SEQUENCE [LARGE SCALE GENOMIC DNA]</scope>
    <source>
        <strain evidence="2">ATCC 33237</strain>
    </source>
</reference>